<comment type="caution">
    <text evidence="1">The sequence shown here is derived from an EMBL/GenBank/DDBJ whole genome shotgun (WGS) entry which is preliminary data.</text>
</comment>
<sequence length="452" mass="50035">MDVCIGEGGKYSSEEDTGSESLGSDGTPMFDLPIFTLPLSPRSKHGEQPRQAVLGCGVVVEHPSLGPKPMVFGLIPLHCLFRDPVRKKRLFVRVRNRVRSHPTERILRAVESIDWQISFDTSETEHCEGKTILDNRAQPERSHPTVKEIGRVITKGSSRIQSTTINAEQDWALVDLSPDLTADIADGSERSSFETAPKQSLNSGEYELVHGGRRRMITRAPTRSTFASFPGSSKPTEVWAVQVKTEQGSSGSWVIDRSDGKIVGMIVGTSANATETYVVPAKDIMASLRSTLPPTAQVRLDFDLPARIYQTLQPQSKQKLAKRITITESVPSQTHASMETCPVVHQVDNPSRPQSVISSSNTNNDRELDPSASTGQIGLFPKHVPLRLELNLQDDPTSCIIIEKDKFCLYDHSAVESLVNKMKKTPSWKAEESSENTLLESRGKFRKHRTQV</sequence>
<organism evidence="1 2">
    <name type="scientific">Neophaeococcomyces mojaviensis</name>
    <dbReference type="NCBI Taxonomy" id="3383035"/>
    <lineage>
        <taxon>Eukaryota</taxon>
        <taxon>Fungi</taxon>
        <taxon>Dikarya</taxon>
        <taxon>Ascomycota</taxon>
        <taxon>Pezizomycotina</taxon>
        <taxon>Eurotiomycetes</taxon>
        <taxon>Chaetothyriomycetidae</taxon>
        <taxon>Chaetothyriales</taxon>
        <taxon>Chaetothyriales incertae sedis</taxon>
        <taxon>Neophaeococcomyces</taxon>
    </lineage>
</organism>
<name>A0ACC3A7E1_9EURO</name>
<evidence type="ECO:0000313" key="2">
    <source>
        <dbReference type="Proteomes" id="UP001172386"/>
    </source>
</evidence>
<protein>
    <submittedName>
        <fullName evidence="1">Uncharacterized protein</fullName>
    </submittedName>
</protein>
<reference evidence="1" key="1">
    <citation type="submission" date="2022-10" db="EMBL/GenBank/DDBJ databases">
        <title>Culturing micro-colonial fungi from biological soil crusts in the Mojave desert and describing Neophaeococcomyces mojavensis, and introducing the new genera and species Taxawa tesnikishii.</title>
        <authorList>
            <person name="Kurbessoian T."/>
            <person name="Stajich J.E."/>
        </authorList>
    </citation>
    <scope>NUCLEOTIDE SEQUENCE</scope>
    <source>
        <strain evidence="1">JES_112</strain>
    </source>
</reference>
<keyword evidence="2" id="KW-1185">Reference proteome</keyword>
<proteinExistence type="predicted"/>
<dbReference type="EMBL" id="JAPDRQ010000079">
    <property type="protein sequence ID" value="KAJ9656340.1"/>
    <property type="molecule type" value="Genomic_DNA"/>
</dbReference>
<gene>
    <name evidence="1" type="ORF">H2198_005023</name>
</gene>
<evidence type="ECO:0000313" key="1">
    <source>
        <dbReference type="EMBL" id="KAJ9656340.1"/>
    </source>
</evidence>
<dbReference type="Proteomes" id="UP001172386">
    <property type="component" value="Unassembled WGS sequence"/>
</dbReference>
<accession>A0ACC3A7E1</accession>